<feature type="compositionally biased region" description="Basic residues" evidence="1">
    <location>
        <begin position="190"/>
        <end position="201"/>
    </location>
</feature>
<evidence type="ECO:0000313" key="3">
    <source>
        <dbReference type="EMBL" id="KAK6992898.1"/>
    </source>
</evidence>
<gene>
    <name evidence="3" type="ORF">R3P38DRAFT_2801755</name>
</gene>
<dbReference type="InterPro" id="IPR001810">
    <property type="entry name" value="F-box_dom"/>
</dbReference>
<name>A0AAV9ZWH6_9AGAR</name>
<evidence type="ECO:0000256" key="1">
    <source>
        <dbReference type="SAM" id="MobiDB-lite"/>
    </source>
</evidence>
<reference evidence="3 4" key="1">
    <citation type="journal article" date="2024" name="J Genomics">
        <title>Draft genome sequencing and assembly of Favolaschia claudopus CIRM-BRFM 2984 isolated from oak limbs.</title>
        <authorList>
            <person name="Navarro D."/>
            <person name="Drula E."/>
            <person name="Chaduli D."/>
            <person name="Cazenave R."/>
            <person name="Ahrendt S."/>
            <person name="Wang J."/>
            <person name="Lipzen A."/>
            <person name="Daum C."/>
            <person name="Barry K."/>
            <person name="Grigoriev I.V."/>
            <person name="Favel A."/>
            <person name="Rosso M.N."/>
            <person name="Martin F."/>
        </authorList>
    </citation>
    <scope>NUCLEOTIDE SEQUENCE [LARGE SCALE GENOMIC DNA]</scope>
    <source>
        <strain evidence="3 4">CIRM-BRFM 2984</strain>
    </source>
</reference>
<dbReference type="AlphaFoldDB" id="A0AAV9ZWH6"/>
<organism evidence="3 4">
    <name type="scientific">Favolaschia claudopus</name>
    <dbReference type="NCBI Taxonomy" id="2862362"/>
    <lineage>
        <taxon>Eukaryota</taxon>
        <taxon>Fungi</taxon>
        <taxon>Dikarya</taxon>
        <taxon>Basidiomycota</taxon>
        <taxon>Agaricomycotina</taxon>
        <taxon>Agaricomycetes</taxon>
        <taxon>Agaricomycetidae</taxon>
        <taxon>Agaricales</taxon>
        <taxon>Marasmiineae</taxon>
        <taxon>Mycenaceae</taxon>
        <taxon>Favolaschia</taxon>
    </lineage>
</organism>
<dbReference type="Proteomes" id="UP001362999">
    <property type="component" value="Unassembled WGS sequence"/>
</dbReference>
<dbReference type="EMBL" id="JAWWNJ010000106">
    <property type="protein sequence ID" value="KAK6992898.1"/>
    <property type="molecule type" value="Genomic_DNA"/>
</dbReference>
<dbReference type="SUPFAM" id="SSF52047">
    <property type="entry name" value="RNI-like"/>
    <property type="match status" value="1"/>
</dbReference>
<comment type="caution">
    <text evidence="3">The sequence shown here is derived from an EMBL/GenBank/DDBJ whole genome shotgun (WGS) entry which is preliminary data.</text>
</comment>
<dbReference type="Pfam" id="PF12937">
    <property type="entry name" value="F-box-like"/>
    <property type="match status" value="1"/>
</dbReference>
<dbReference type="InterPro" id="IPR032675">
    <property type="entry name" value="LRR_dom_sf"/>
</dbReference>
<protein>
    <recommendedName>
        <fullName evidence="2">F-box domain-containing protein</fullName>
    </recommendedName>
</protein>
<feature type="region of interest" description="Disordered" evidence="1">
    <location>
        <begin position="186"/>
        <end position="275"/>
    </location>
</feature>
<sequence>MDASLPTEVFQAILLEVVDHRDPNENWVEIVDQRLTLSSVCRYWREVASGYTELWTAITVQRFTNHHLLCYCLEHCGDQRDMTITIDLGPWNATLKNKSMKSVKSAPLERFLKMIDESITVKNETEQEIKMVTDLMAQYSWPRLRKLALRPSWNDGSLRRAFALPQHHRISHFHLRVASPRQFPPLRLRFPSRAHPARKPQRRLEGIRQHNASIGRNSLPEARQGRNHDTPPQPLGENGRHATHPAFLLRESAAGRAPPRSRRGSTERLTVQAHGSSDLRQAISNNPSMFAHSRDISISQRNDDTRKGSLAALLAMCDVVHLDMARCGSMGVAALREFVSQDGELKCLEVVRCGVIWRHSTFPGLLAVAATTSYNIDRLSPLGPNLAKNDGYVDHQAKFSQVRLAPKSDIYNLDRPNNEYPNRRLEEDVQEDYIDHEVEIYGLIFILTLRPVISEEDIYQNELLREHLQDVCIKFRQVVDHLPVFWSFVMLETMNHTRPSPLDASELYANVCQHISNSAPCPLHIAFDLVVVPNGRDESTRIWNMLLLPTVKRWTSLFFRGAGSCTSAERCVEDLLGPNVLAHATKLKIIDVAKKRSVSCSKKHERLPLVSNTFHIVRCAVLVDIMFAPSWSLQYLHVITDLDHRDMNWSAFFASCTNLKQLKWDKRHPLRSSDTVITIPSLDRLTLWTLAFLPPVFAPRLSRLEILDSSEPMTVELFVKLVGSAARFTTLMLPTNPVSNQGLLDILESCPYLEHLTASDVESRTRIFRFLSRKLIYQYRMNSVHKLSAIKILLSKPMQENVYAQNRRLDLEDLCHPRECPKPNCLCFEPFTNGTCVVVSESEVTRVYSEERVLSRIGFKVPVLKVWGTGAHTFRSNANELPDSGHSVGLGDGKKLIGHVLGGSPDFHCWLDLYTFALDQLEATKSQFRSKILDQYFDSPYKALACVPHIRPICDSPQLASSASNRASEGSTANLLKDFDCHGGALHIITGARCEFLTRVVKVETGSLKRPNTKLVVTMRRNSRPLFGRREKHSVLTLRCNLYRGTGPWLQCGYAYERLLSFLFSTLAVLISVLPALAQSQKPAKPSHGLSKPGQAIFLALSGFGFWLEIFRAKPSQESAPWPEPAAFGLALASLAHGSGFKNPGPKPDQARPKPWLSGQAKPGKH</sequence>
<accession>A0AAV9ZWH6</accession>
<feature type="domain" description="F-box" evidence="2">
    <location>
        <begin position="3"/>
        <end position="59"/>
    </location>
</feature>
<keyword evidence="4" id="KW-1185">Reference proteome</keyword>
<evidence type="ECO:0000259" key="2">
    <source>
        <dbReference type="Pfam" id="PF12937"/>
    </source>
</evidence>
<evidence type="ECO:0000313" key="4">
    <source>
        <dbReference type="Proteomes" id="UP001362999"/>
    </source>
</evidence>
<proteinExistence type="predicted"/>
<dbReference type="Gene3D" id="3.80.10.10">
    <property type="entry name" value="Ribonuclease Inhibitor"/>
    <property type="match status" value="1"/>
</dbReference>
<feature type="region of interest" description="Disordered" evidence="1">
    <location>
        <begin position="1139"/>
        <end position="1166"/>
    </location>
</feature>